<evidence type="ECO:0000313" key="10">
    <source>
        <dbReference type="EMBL" id="QJW94033.1"/>
    </source>
</evidence>
<evidence type="ECO:0000313" key="11">
    <source>
        <dbReference type="Proteomes" id="UP000503447"/>
    </source>
</evidence>
<protein>
    <recommendedName>
        <fullName evidence="12">RNA polymerase sigma factor 70 region 4 type 2 domain-containing protein</fullName>
    </recommendedName>
</protein>
<dbReference type="Gene3D" id="1.10.1740.10">
    <property type="match status" value="1"/>
</dbReference>
<name>A0A6M5YL64_9BACT</name>
<dbReference type="InterPro" id="IPR013249">
    <property type="entry name" value="RNA_pol_sigma70_r4_t2"/>
</dbReference>
<feature type="compositionally biased region" description="Basic and acidic residues" evidence="6">
    <location>
        <begin position="311"/>
        <end position="323"/>
    </location>
</feature>
<organism evidence="10 11">
    <name type="scientific">Frigoriglobus tundricola</name>
    <dbReference type="NCBI Taxonomy" id="2774151"/>
    <lineage>
        <taxon>Bacteria</taxon>
        <taxon>Pseudomonadati</taxon>
        <taxon>Planctomycetota</taxon>
        <taxon>Planctomycetia</taxon>
        <taxon>Gemmatales</taxon>
        <taxon>Gemmataceae</taxon>
        <taxon>Frigoriglobus</taxon>
    </lineage>
</organism>
<dbReference type="InterPro" id="IPR013325">
    <property type="entry name" value="RNA_pol_sigma_r2"/>
</dbReference>
<evidence type="ECO:0000256" key="1">
    <source>
        <dbReference type="ARBA" id="ARBA00010641"/>
    </source>
</evidence>
<dbReference type="GO" id="GO:0016987">
    <property type="term" value="F:sigma factor activity"/>
    <property type="evidence" value="ECO:0007669"/>
    <property type="project" value="UniProtKB-KW"/>
</dbReference>
<proteinExistence type="inferred from homology"/>
<evidence type="ECO:0000259" key="9">
    <source>
        <dbReference type="Pfam" id="PF08281"/>
    </source>
</evidence>
<keyword evidence="11" id="KW-1185">Reference proteome</keyword>
<comment type="similarity">
    <text evidence="1">Belongs to the sigma-70 factor family. ECF subfamily.</text>
</comment>
<feature type="domain" description="RNA polymerase sigma-70 region 2" evidence="8">
    <location>
        <begin position="43"/>
        <end position="81"/>
    </location>
</feature>
<dbReference type="RefSeq" id="WP_171470120.1">
    <property type="nucleotide sequence ID" value="NZ_CP053452.2"/>
</dbReference>
<dbReference type="KEGG" id="ftj:FTUN_1552"/>
<dbReference type="GO" id="GO:0003677">
    <property type="term" value="F:DNA binding"/>
    <property type="evidence" value="ECO:0007669"/>
    <property type="project" value="UniProtKB-KW"/>
</dbReference>
<dbReference type="Gene3D" id="1.10.10.10">
    <property type="entry name" value="Winged helix-like DNA-binding domain superfamily/Winged helix DNA-binding domain"/>
    <property type="match status" value="1"/>
</dbReference>
<dbReference type="EMBL" id="CP053452">
    <property type="protein sequence ID" value="QJW94033.1"/>
    <property type="molecule type" value="Genomic_DNA"/>
</dbReference>
<feature type="region of interest" description="Disordered" evidence="6">
    <location>
        <begin position="294"/>
        <end position="325"/>
    </location>
</feature>
<keyword evidence="7" id="KW-0812">Transmembrane</keyword>
<feature type="compositionally biased region" description="Low complexity" evidence="6">
    <location>
        <begin position="294"/>
        <end position="304"/>
    </location>
</feature>
<evidence type="ECO:0000256" key="3">
    <source>
        <dbReference type="ARBA" id="ARBA00023082"/>
    </source>
</evidence>
<dbReference type="GO" id="GO:0006352">
    <property type="term" value="P:DNA-templated transcription initiation"/>
    <property type="evidence" value="ECO:0007669"/>
    <property type="project" value="InterPro"/>
</dbReference>
<dbReference type="Pfam" id="PF08281">
    <property type="entry name" value="Sigma70_r4_2"/>
    <property type="match status" value="1"/>
</dbReference>
<keyword evidence="4" id="KW-0238">DNA-binding</keyword>
<keyword evidence="3" id="KW-0731">Sigma factor</keyword>
<feature type="domain" description="RNA polymerase sigma factor 70 region 4 type 2" evidence="9">
    <location>
        <begin position="137"/>
        <end position="188"/>
    </location>
</feature>
<dbReference type="Pfam" id="PF04542">
    <property type="entry name" value="Sigma70_r2"/>
    <property type="match status" value="1"/>
</dbReference>
<reference evidence="11" key="1">
    <citation type="submission" date="2020-05" db="EMBL/GenBank/DDBJ databases">
        <title>Frigoriglobus tundricola gen. nov., sp. nov., a psychrotolerant cellulolytic planctomycete of the family Gemmataceae with two divergent copies of 16S rRNA gene.</title>
        <authorList>
            <person name="Kulichevskaya I.S."/>
            <person name="Ivanova A.A."/>
            <person name="Naumoff D.G."/>
            <person name="Beletsky A.V."/>
            <person name="Rijpstra W.I.C."/>
            <person name="Sinninghe Damste J.S."/>
            <person name="Mardanov A.V."/>
            <person name="Ravin N.V."/>
            <person name="Dedysh S.N."/>
        </authorList>
    </citation>
    <scope>NUCLEOTIDE SEQUENCE [LARGE SCALE GENOMIC DNA]</scope>
    <source>
        <strain evidence="11">PL17</strain>
    </source>
</reference>
<evidence type="ECO:0000256" key="5">
    <source>
        <dbReference type="ARBA" id="ARBA00023163"/>
    </source>
</evidence>
<accession>A0A6M5YL64</accession>
<evidence type="ECO:0000256" key="2">
    <source>
        <dbReference type="ARBA" id="ARBA00023015"/>
    </source>
</evidence>
<keyword evidence="2" id="KW-0805">Transcription regulation</keyword>
<keyword evidence="7" id="KW-0472">Membrane</keyword>
<dbReference type="InterPro" id="IPR039425">
    <property type="entry name" value="RNA_pol_sigma-70-like"/>
</dbReference>
<keyword evidence="5" id="KW-0804">Transcription</keyword>
<dbReference type="SUPFAM" id="SSF88659">
    <property type="entry name" value="Sigma3 and sigma4 domains of RNA polymerase sigma factors"/>
    <property type="match status" value="1"/>
</dbReference>
<evidence type="ECO:0000256" key="6">
    <source>
        <dbReference type="SAM" id="MobiDB-lite"/>
    </source>
</evidence>
<gene>
    <name evidence="10" type="ORF">FTUN_1552</name>
</gene>
<feature type="region of interest" description="Disordered" evidence="6">
    <location>
        <begin position="85"/>
        <end position="117"/>
    </location>
</feature>
<dbReference type="InterPro" id="IPR036388">
    <property type="entry name" value="WH-like_DNA-bd_sf"/>
</dbReference>
<dbReference type="InterPro" id="IPR013324">
    <property type="entry name" value="RNA_pol_sigma_r3/r4-like"/>
</dbReference>
<dbReference type="Proteomes" id="UP000503447">
    <property type="component" value="Chromosome"/>
</dbReference>
<keyword evidence="7" id="KW-1133">Transmembrane helix</keyword>
<dbReference type="PANTHER" id="PTHR43133">
    <property type="entry name" value="RNA POLYMERASE ECF-TYPE SIGMA FACTO"/>
    <property type="match status" value="1"/>
</dbReference>
<feature type="transmembrane region" description="Helical" evidence="7">
    <location>
        <begin position="261"/>
        <end position="284"/>
    </location>
</feature>
<dbReference type="PANTHER" id="PTHR43133:SF8">
    <property type="entry name" value="RNA POLYMERASE SIGMA FACTOR HI_1459-RELATED"/>
    <property type="match status" value="1"/>
</dbReference>
<evidence type="ECO:0000256" key="4">
    <source>
        <dbReference type="ARBA" id="ARBA00023125"/>
    </source>
</evidence>
<evidence type="ECO:0008006" key="12">
    <source>
        <dbReference type="Google" id="ProtNLM"/>
    </source>
</evidence>
<dbReference type="AlphaFoldDB" id="A0A6M5YL64"/>
<dbReference type="SUPFAM" id="SSF88946">
    <property type="entry name" value="Sigma2 domain of RNA polymerase sigma factors"/>
    <property type="match status" value="1"/>
</dbReference>
<dbReference type="InterPro" id="IPR007627">
    <property type="entry name" value="RNA_pol_sigma70_r2"/>
</dbReference>
<evidence type="ECO:0000256" key="7">
    <source>
        <dbReference type="SAM" id="Phobius"/>
    </source>
</evidence>
<sequence length="572" mass="60208">MGTSSRGLFGFLARLRPPPPVDSDADLLGRYVNTADQLAFTGLVRRHGPMVLAVCRRRLGRGADAEDAFQAVFLARARSAHAIARRERCPAGSTGRRTRSHSRRPGAGAGRPTTELATEVPMPAAPPAWETDELKAALDAEVADLPDRFRSVVVLCLVEARPRAEAAAVLGVPVGTVDSRLNAARKRLQARLTRRGIAIGLGAALDPMLCEPAAATGGRVLELITSTVSAVLAEAAGSETGAVSPAVVELSRGVTMTTTKLRLLAALGVTLGLIGGAGAGIYFATAADPVPPVTRVTETPTTATEQPKAGAPDRPDAKAEPRASGEAALLKPFGKEVGDGTNLRDLFAYIENQTQLVLRVDVAAFQRIGVISRGDADTPDLFLNAVYATKVVLPRRVELLPTRDVLADALAQIQSSHPCTYQVRGSQLVIVPAFIPPVRPGVDPLGPGDADGNTPSITERILSEQIYGGVVRVTVDRKPATEILADLRAQTGANIVLDPRCEALDKKVLTVTLSDVRLYDALRVLADMADLKMVCVGNIYYITTAANAKAFQPPAPRPAVPMAPQPPSVGGK</sequence>
<evidence type="ECO:0000259" key="8">
    <source>
        <dbReference type="Pfam" id="PF04542"/>
    </source>
</evidence>